<keyword evidence="2 4" id="KW-0238">DNA-binding</keyword>
<evidence type="ECO:0000313" key="7">
    <source>
        <dbReference type="Proteomes" id="UP000192074"/>
    </source>
</evidence>
<protein>
    <submittedName>
        <fullName evidence="6">TetR family transcriptional regulator</fullName>
    </submittedName>
</protein>
<evidence type="ECO:0000256" key="3">
    <source>
        <dbReference type="ARBA" id="ARBA00023163"/>
    </source>
</evidence>
<evidence type="ECO:0000256" key="1">
    <source>
        <dbReference type="ARBA" id="ARBA00023015"/>
    </source>
</evidence>
<dbReference type="InterPro" id="IPR039536">
    <property type="entry name" value="TetR_C_Proteobacteria"/>
</dbReference>
<dbReference type="Pfam" id="PF00440">
    <property type="entry name" value="TetR_N"/>
    <property type="match status" value="1"/>
</dbReference>
<dbReference type="SUPFAM" id="SSF46689">
    <property type="entry name" value="Homeodomain-like"/>
    <property type="match status" value="1"/>
</dbReference>
<dbReference type="PROSITE" id="PS50977">
    <property type="entry name" value="HTH_TETR_2"/>
    <property type="match status" value="1"/>
</dbReference>
<evidence type="ECO:0000256" key="4">
    <source>
        <dbReference type="PROSITE-ProRule" id="PRU00335"/>
    </source>
</evidence>
<sequence>MAIERRSRGRPVVPDTVVLDSIVTAAQRLLSSGGAAAMTMEGVAFEAGIAKKTLYRFASGRADLIGLLVNSWIAPVFPSFEANPKDVAAALERILREIAQAVLSRDAVSLFRMLTSDADLRSRFLSTYNANGIQRSRTELARWLDQQETAGRFELPIPAERVADLLLSATIAEPLRQITLGLLDPLPAWDIASRVSDTVRLLVPQPSRGR</sequence>
<feature type="DNA-binding region" description="H-T-H motif" evidence="4">
    <location>
        <begin position="39"/>
        <end position="58"/>
    </location>
</feature>
<evidence type="ECO:0000259" key="5">
    <source>
        <dbReference type="PROSITE" id="PS50977"/>
    </source>
</evidence>
<dbReference type="PANTHER" id="PTHR30055:SF238">
    <property type="entry name" value="MYCOFACTOCIN BIOSYNTHESIS TRANSCRIPTIONAL REGULATOR MFTR-RELATED"/>
    <property type="match status" value="1"/>
</dbReference>
<keyword evidence="1" id="KW-0805">Transcription regulation</keyword>
<accession>A0A822VA53</accession>
<comment type="caution">
    <text evidence="6">The sequence shown here is derived from an EMBL/GenBank/DDBJ whole genome shotgun (WGS) entry which is preliminary data.</text>
</comment>
<dbReference type="AlphaFoldDB" id="A0A822VA53"/>
<reference evidence="6 7" key="1">
    <citation type="submission" date="2016-01" db="EMBL/GenBank/DDBJ databases">
        <authorList>
            <person name="Regsiter A."/>
            <person name="william w."/>
        </authorList>
    </citation>
    <scope>NUCLEOTIDE SEQUENCE [LARGE SCALE GENOMIC DNA]</scope>
    <source>
        <strain evidence="6 7">B6</strain>
    </source>
</reference>
<dbReference type="InterPro" id="IPR036271">
    <property type="entry name" value="Tet_transcr_reg_TetR-rel_C_sf"/>
</dbReference>
<name>A0A822VA53_AGRTU</name>
<feature type="domain" description="HTH tetR-type" evidence="5">
    <location>
        <begin position="16"/>
        <end position="76"/>
    </location>
</feature>
<dbReference type="SUPFAM" id="SSF48498">
    <property type="entry name" value="Tetracyclin repressor-like, C-terminal domain"/>
    <property type="match status" value="1"/>
</dbReference>
<gene>
    <name evidence="6" type="ORF">AGR4A_pAt10125</name>
</gene>
<dbReference type="EMBL" id="FCNL01000040">
    <property type="protein sequence ID" value="CVI24440.1"/>
    <property type="molecule type" value="Genomic_DNA"/>
</dbReference>
<dbReference type="InterPro" id="IPR050109">
    <property type="entry name" value="HTH-type_TetR-like_transc_reg"/>
</dbReference>
<dbReference type="GO" id="GO:0003700">
    <property type="term" value="F:DNA-binding transcription factor activity"/>
    <property type="evidence" value="ECO:0007669"/>
    <property type="project" value="TreeGrafter"/>
</dbReference>
<proteinExistence type="predicted"/>
<dbReference type="InterPro" id="IPR001647">
    <property type="entry name" value="HTH_TetR"/>
</dbReference>
<dbReference type="Gene3D" id="1.10.357.10">
    <property type="entry name" value="Tetracycline Repressor, domain 2"/>
    <property type="match status" value="1"/>
</dbReference>
<dbReference type="Proteomes" id="UP000192074">
    <property type="component" value="Unassembled WGS sequence"/>
</dbReference>
<keyword evidence="3" id="KW-0804">Transcription</keyword>
<dbReference type="PANTHER" id="PTHR30055">
    <property type="entry name" value="HTH-TYPE TRANSCRIPTIONAL REGULATOR RUTR"/>
    <property type="match status" value="1"/>
</dbReference>
<dbReference type="GO" id="GO:0000976">
    <property type="term" value="F:transcription cis-regulatory region binding"/>
    <property type="evidence" value="ECO:0007669"/>
    <property type="project" value="TreeGrafter"/>
</dbReference>
<dbReference type="Pfam" id="PF14246">
    <property type="entry name" value="TetR_C_7"/>
    <property type="match status" value="1"/>
</dbReference>
<evidence type="ECO:0000313" key="6">
    <source>
        <dbReference type="EMBL" id="CVI24440.1"/>
    </source>
</evidence>
<dbReference type="InterPro" id="IPR009057">
    <property type="entry name" value="Homeodomain-like_sf"/>
</dbReference>
<organism evidence="6 7">
    <name type="scientific">Agrobacterium tumefaciens str. B6</name>
    <dbReference type="NCBI Taxonomy" id="1183423"/>
    <lineage>
        <taxon>Bacteria</taxon>
        <taxon>Pseudomonadati</taxon>
        <taxon>Pseudomonadota</taxon>
        <taxon>Alphaproteobacteria</taxon>
        <taxon>Hyphomicrobiales</taxon>
        <taxon>Rhizobiaceae</taxon>
        <taxon>Rhizobium/Agrobacterium group</taxon>
        <taxon>Agrobacterium</taxon>
        <taxon>Agrobacterium tumefaciens complex</taxon>
    </lineage>
</organism>
<evidence type="ECO:0000256" key="2">
    <source>
        <dbReference type="ARBA" id="ARBA00023125"/>
    </source>
</evidence>